<proteinExistence type="inferred from homology"/>
<dbReference type="SUPFAM" id="SSF56300">
    <property type="entry name" value="Metallo-dependent phosphatases"/>
    <property type="match status" value="1"/>
</dbReference>
<feature type="domain" description="Calcineurin-like phosphoesterase" evidence="6">
    <location>
        <begin position="4"/>
        <end position="152"/>
    </location>
</feature>
<gene>
    <name evidence="5" type="primary">apaH</name>
    <name evidence="7" type="ORF">FHP91_13520</name>
</gene>
<dbReference type="InterPro" id="IPR004617">
    <property type="entry name" value="ApaH"/>
</dbReference>
<protein>
    <recommendedName>
        <fullName evidence="5">Bis(5'-nucleosyl)-tetraphosphatase, symmetrical</fullName>
        <ecNumber evidence="5">3.6.1.41</ecNumber>
    </recommendedName>
    <alternativeName>
        <fullName evidence="5">Ap4A hydrolase</fullName>
    </alternativeName>
    <alternativeName>
        <fullName evidence="5">Diadenosine 5',5'''-P1,P4-tetraphosphate pyrophosphohydrolase</fullName>
    </alternativeName>
    <alternativeName>
        <fullName evidence="5">Diadenosine tetraphosphatase</fullName>
    </alternativeName>
</protein>
<dbReference type="Proteomes" id="UP000319502">
    <property type="component" value="Unassembled WGS sequence"/>
</dbReference>
<reference evidence="7 8" key="1">
    <citation type="submission" date="2019-07" db="EMBL/GenBank/DDBJ databases">
        <title>The pathways for chlorine oxyanion respiration interact through the shared metabolite chlorate.</title>
        <authorList>
            <person name="Barnum T.P."/>
            <person name="Cheng Y."/>
            <person name="Hill K.A."/>
            <person name="Lucas L.N."/>
            <person name="Carlson H.K."/>
            <person name="Coates J.D."/>
        </authorList>
    </citation>
    <scope>NUCLEOTIDE SEQUENCE [LARGE SCALE GENOMIC DNA]</scope>
    <source>
        <strain evidence="7 8">SFB-3</strain>
    </source>
</reference>
<dbReference type="GO" id="GO:0008803">
    <property type="term" value="F:bis(5'-nucleosyl)-tetraphosphatase (symmetrical) activity"/>
    <property type="evidence" value="ECO:0007669"/>
    <property type="project" value="UniProtKB-UniRule"/>
</dbReference>
<dbReference type="OrthoDB" id="9807890at2"/>
<evidence type="ECO:0000256" key="3">
    <source>
        <dbReference type="ARBA" id="ARBA00022801"/>
    </source>
</evidence>
<evidence type="ECO:0000256" key="4">
    <source>
        <dbReference type="ARBA" id="ARBA00049417"/>
    </source>
</evidence>
<dbReference type="PIRSF" id="PIRSF000903">
    <property type="entry name" value="B5n-ttraPtase_sm"/>
    <property type="match status" value="1"/>
</dbReference>
<dbReference type="CDD" id="cd07422">
    <property type="entry name" value="MPP_ApaH"/>
    <property type="match status" value="1"/>
</dbReference>
<dbReference type="EC" id="3.6.1.41" evidence="5"/>
<evidence type="ECO:0000256" key="5">
    <source>
        <dbReference type="HAMAP-Rule" id="MF_00199"/>
    </source>
</evidence>
<evidence type="ECO:0000256" key="1">
    <source>
        <dbReference type="ARBA" id="ARBA00003413"/>
    </source>
</evidence>
<keyword evidence="8" id="KW-1185">Reference proteome</keyword>
<name>A0A557QN97_9RHOO</name>
<evidence type="ECO:0000259" key="6">
    <source>
        <dbReference type="Pfam" id="PF00149"/>
    </source>
</evidence>
<dbReference type="PANTHER" id="PTHR40942">
    <property type="match status" value="1"/>
</dbReference>
<dbReference type="InterPro" id="IPR029052">
    <property type="entry name" value="Metallo-depent_PP-like"/>
</dbReference>
<dbReference type="NCBIfam" id="TIGR00668">
    <property type="entry name" value="apaH"/>
    <property type="match status" value="1"/>
</dbReference>
<comment type="similarity">
    <text evidence="2 5">Belongs to the Ap4A hydrolase family.</text>
</comment>
<dbReference type="RefSeq" id="WP_144310099.1">
    <property type="nucleotide sequence ID" value="NZ_VMNK01000013.1"/>
</dbReference>
<dbReference type="InterPro" id="IPR004843">
    <property type="entry name" value="Calcineurin-like_PHP"/>
</dbReference>
<accession>A0A557QN97</accession>
<dbReference type="NCBIfam" id="NF001204">
    <property type="entry name" value="PRK00166.1"/>
    <property type="match status" value="1"/>
</dbReference>
<evidence type="ECO:0000313" key="7">
    <source>
        <dbReference type="EMBL" id="TVO54385.1"/>
    </source>
</evidence>
<comment type="function">
    <text evidence="1 5">Hydrolyzes diadenosine 5',5'''-P1,P4-tetraphosphate to yield ADP.</text>
</comment>
<evidence type="ECO:0000313" key="8">
    <source>
        <dbReference type="Proteomes" id="UP000319502"/>
    </source>
</evidence>
<evidence type="ECO:0000256" key="2">
    <source>
        <dbReference type="ARBA" id="ARBA00005419"/>
    </source>
</evidence>
<dbReference type="Pfam" id="PF00149">
    <property type="entry name" value="Metallophos"/>
    <property type="match status" value="1"/>
</dbReference>
<comment type="catalytic activity">
    <reaction evidence="4 5">
        <text>P(1),P(4)-bis(5'-adenosyl) tetraphosphate + H2O = 2 ADP + 2 H(+)</text>
        <dbReference type="Rhea" id="RHEA:24252"/>
        <dbReference type="ChEBI" id="CHEBI:15377"/>
        <dbReference type="ChEBI" id="CHEBI:15378"/>
        <dbReference type="ChEBI" id="CHEBI:58141"/>
        <dbReference type="ChEBI" id="CHEBI:456216"/>
        <dbReference type="EC" id="3.6.1.41"/>
    </reaction>
</comment>
<dbReference type="HAMAP" id="MF_00199">
    <property type="entry name" value="ApaH"/>
    <property type="match status" value="1"/>
</dbReference>
<dbReference type="EMBL" id="VMNK01000013">
    <property type="protein sequence ID" value="TVO54385.1"/>
    <property type="molecule type" value="Genomic_DNA"/>
</dbReference>
<dbReference type="AlphaFoldDB" id="A0A557QN97"/>
<organism evidence="7 8">
    <name type="scientific">Denitromonas halophila</name>
    <dbReference type="NCBI Taxonomy" id="1629404"/>
    <lineage>
        <taxon>Bacteria</taxon>
        <taxon>Pseudomonadati</taxon>
        <taxon>Pseudomonadota</taxon>
        <taxon>Betaproteobacteria</taxon>
        <taxon>Rhodocyclales</taxon>
        <taxon>Zoogloeaceae</taxon>
        <taxon>Denitromonas</taxon>
    </lineage>
</organism>
<dbReference type="Gene3D" id="3.60.21.10">
    <property type="match status" value="1"/>
</dbReference>
<sequence length="270" mass="29554">MGTYVIGDVQGCHDSLLALVQKICFRPSRDRLWFVGDIVNRGPKSLETLRAIRGLGVSATVVLGNHDLYLLMVAAGWPKRGKDDTIQLILDAPDADQLLDWLASRPLMHVEGRFAMVHAGLLAQWTIPQARELAAEVESVLQGPSRQAFLADLAGNAPAKWSDKLKGQDRLRCIVNAMTRMRFCSPEGLMEFKHKGPPSNAPDGAVPWFSVPKRRHAGYTILAGHWSALGLCIEPGFVGLDTGCLWGGKLTAYRLEDGEVFQVNAAESTK</sequence>
<dbReference type="PANTHER" id="PTHR40942:SF4">
    <property type="entry name" value="CYTOCHROME C5"/>
    <property type="match status" value="1"/>
</dbReference>
<comment type="caution">
    <text evidence="7">The sequence shown here is derived from an EMBL/GenBank/DDBJ whole genome shotgun (WGS) entry which is preliminary data.</text>
</comment>
<keyword evidence="3 5" id="KW-0378">Hydrolase</keyword>